<dbReference type="InterPro" id="IPR000195">
    <property type="entry name" value="Rab-GAP-TBC_dom"/>
</dbReference>
<dbReference type="Gene3D" id="1.10.472.80">
    <property type="entry name" value="Ypt/Rab-GAP domain of gyp1p, domain 3"/>
    <property type="match status" value="1"/>
</dbReference>
<evidence type="ECO:0000313" key="3">
    <source>
        <dbReference type="Proteomes" id="UP000179807"/>
    </source>
</evidence>
<reference evidence="2" key="1">
    <citation type="submission" date="2016-10" db="EMBL/GenBank/DDBJ databases">
        <authorList>
            <person name="Benchimol M."/>
            <person name="Almeida L.G."/>
            <person name="Vasconcelos A.T."/>
            <person name="Perreira-Neves A."/>
            <person name="Rosa I.A."/>
            <person name="Tasca T."/>
            <person name="Bogo M.R."/>
            <person name="de Souza W."/>
        </authorList>
    </citation>
    <scope>NUCLEOTIDE SEQUENCE [LARGE SCALE GENOMIC DNA]</scope>
    <source>
        <strain evidence="2">K</strain>
    </source>
</reference>
<dbReference type="AlphaFoldDB" id="A0A1J4KEB2"/>
<sequence>MDLTINEEDIKAALISQSGNIYSKADVTQFLQHHDYYKHVGARFLCWLIQLELLSPIRAKWVTELYNLHNSYNKIRLERFPEQSHQYNSQFNPMSLLSDKIQNSINADLSVSQAWFEKLIEQVGIQPHYKEDAKTRFSRIITAINLENPSLSYTQGNDRLIWASYLVALSFSSNGGLDRSFAESMAYFLSIALISRIKISRYITDLSRLERHFSKLDWLLEREEPEISDVLIQEQHSAIHYAMKWELTLFADEHNAHELMFIWDQIFSRLDEYNEFLRCLCVSHIKQVPLAKNPGEMAMNIQKNRVWDVSKIVDDAVDMMVTKEVSCFSKFWKSVVTMFQEHCVF</sequence>
<keyword evidence="3" id="KW-1185">Reference proteome</keyword>
<dbReference type="PANTHER" id="PTHR22957">
    <property type="entry name" value="TBC1 DOMAIN FAMILY MEMBER GTPASE-ACTIVATING PROTEIN"/>
    <property type="match status" value="1"/>
</dbReference>
<dbReference type="OrthoDB" id="10262477at2759"/>
<dbReference type="InterPro" id="IPR035969">
    <property type="entry name" value="Rab-GAP_TBC_sf"/>
</dbReference>
<dbReference type="VEuPathDB" id="TrichDB:TRFO_23823"/>
<dbReference type="PANTHER" id="PTHR22957:SF168">
    <property type="entry name" value="TBC DOMAIN-CONTAINING PROTEIN KINASE-LIKE PROTEIN"/>
    <property type="match status" value="1"/>
</dbReference>
<feature type="domain" description="Rab-GAP TBC" evidence="1">
    <location>
        <begin position="37"/>
        <end position="270"/>
    </location>
</feature>
<dbReference type="Pfam" id="PF00566">
    <property type="entry name" value="RabGAP-TBC"/>
    <property type="match status" value="1"/>
</dbReference>
<accession>A0A1J4KEB2</accession>
<dbReference type="GO" id="GO:0005096">
    <property type="term" value="F:GTPase activator activity"/>
    <property type="evidence" value="ECO:0007669"/>
    <property type="project" value="TreeGrafter"/>
</dbReference>
<gene>
    <name evidence="2" type="ORF">TRFO_23823</name>
</gene>
<dbReference type="EMBL" id="MLAK01000685">
    <property type="protein sequence ID" value="OHT07797.1"/>
    <property type="molecule type" value="Genomic_DNA"/>
</dbReference>
<organism evidence="2 3">
    <name type="scientific">Tritrichomonas foetus</name>
    <dbReference type="NCBI Taxonomy" id="1144522"/>
    <lineage>
        <taxon>Eukaryota</taxon>
        <taxon>Metamonada</taxon>
        <taxon>Parabasalia</taxon>
        <taxon>Tritrichomonadida</taxon>
        <taxon>Tritrichomonadidae</taxon>
        <taxon>Tritrichomonas</taxon>
    </lineage>
</organism>
<name>A0A1J4KEB2_9EUKA</name>
<protein>
    <recommendedName>
        <fullName evidence="1">Rab-GAP TBC domain-containing protein</fullName>
    </recommendedName>
</protein>
<dbReference type="PROSITE" id="PS50086">
    <property type="entry name" value="TBC_RABGAP"/>
    <property type="match status" value="1"/>
</dbReference>
<dbReference type="SUPFAM" id="SSF47923">
    <property type="entry name" value="Ypt/Rab-GAP domain of gyp1p"/>
    <property type="match status" value="2"/>
</dbReference>
<dbReference type="Proteomes" id="UP000179807">
    <property type="component" value="Unassembled WGS sequence"/>
</dbReference>
<proteinExistence type="predicted"/>
<evidence type="ECO:0000313" key="2">
    <source>
        <dbReference type="EMBL" id="OHT07797.1"/>
    </source>
</evidence>
<dbReference type="GeneID" id="94838096"/>
<dbReference type="RefSeq" id="XP_068360933.1">
    <property type="nucleotide sequence ID" value="XM_068503392.1"/>
</dbReference>
<evidence type="ECO:0000259" key="1">
    <source>
        <dbReference type="PROSITE" id="PS50086"/>
    </source>
</evidence>
<comment type="caution">
    <text evidence="2">The sequence shown here is derived from an EMBL/GenBank/DDBJ whole genome shotgun (WGS) entry which is preliminary data.</text>
</comment>